<dbReference type="PANTHER" id="PTHR43777">
    <property type="entry name" value="MOLYBDENUM COFACTOR CYTIDYLYLTRANSFERASE"/>
    <property type="match status" value="1"/>
</dbReference>
<dbReference type="PANTHER" id="PTHR43777:SF1">
    <property type="entry name" value="MOLYBDENUM COFACTOR CYTIDYLYLTRANSFERASE"/>
    <property type="match status" value="1"/>
</dbReference>
<dbReference type="Pfam" id="PF12804">
    <property type="entry name" value="NTP_transf_3"/>
    <property type="match status" value="1"/>
</dbReference>
<accession>A0AA48LX67</accession>
<organism evidence="2">
    <name type="scientific">freshwater sediment metagenome</name>
    <dbReference type="NCBI Taxonomy" id="556182"/>
    <lineage>
        <taxon>unclassified sequences</taxon>
        <taxon>metagenomes</taxon>
        <taxon>ecological metagenomes</taxon>
    </lineage>
</organism>
<gene>
    <name evidence="2" type="primary">mocA</name>
    <name evidence="2" type="ORF">AMST5_00422</name>
</gene>
<reference evidence="2" key="1">
    <citation type="submission" date="2023-07" db="EMBL/GenBank/DDBJ databases">
        <authorList>
            <person name="Pelsma A.J. K."/>
        </authorList>
    </citation>
    <scope>NUCLEOTIDE SEQUENCE</scope>
</reference>
<dbReference type="Gene3D" id="3.90.550.10">
    <property type="entry name" value="Spore Coat Polysaccharide Biosynthesis Protein SpsA, Chain A"/>
    <property type="match status" value="1"/>
</dbReference>
<keyword evidence="2" id="KW-0548">Nucleotidyltransferase</keyword>
<sequence length="203" mass="21200">MSREASRITALVMAAGQGRRFGDGNKLLADLDGRPLLRRAVEAALGSRVRETIVVTGHDRAAVEEALAGLPVAFTHNPEFADGLATSLRAGLAAATDADGIVVLLGDMPGVSSRIVDQLIAAFAEAPASPAVFPMRDGRRGNPVLLARALFPRLFALQGDEGARRLLSDAEGVIEVTVDDDGVLADVDAPGDLARICALVRRS</sequence>
<dbReference type="EC" id="2.7.7.76" evidence="2"/>
<evidence type="ECO:0000313" key="2">
    <source>
        <dbReference type="EMBL" id="CAJ0851465.1"/>
    </source>
</evidence>
<dbReference type="AlphaFoldDB" id="A0AA48LX67"/>
<dbReference type="InterPro" id="IPR025877">
    <property type="entry name" value="MobA-like_NTP_Trfase"/>
</dbReference>
<protein>
    <submittedName>
        <fullName evidence="2">Molybdenum cofactor cytidylyltransferase</fullName>
        <ecNumber evidence="2">2.7.7.76</ecNumber>
    </submittedName>
</protein>
<dbReference type="CDD" id="cd04182">
    <property type="entry name" value="GT_2_like_f"/>
    <property type="match status" value="1"/>
</dbReference>
<dbReference type="InterPro" id="IPR029044">
    <property type="entry name" value="Nucleotide-diphossugar_trans"/>
</dbReference>
<dbReference type="SUPFAM" id="SSF53448">
    <property type="entry name" value="Nucleotide-diphospho-sugar transferases"/>
    <property type="match status" value="1"/>
</dbReference>
<proteinExistence type="predicted"/>
<evidence type="ECO:0000259" key="1">
    <source>
        <dbReference type="Pfam" id="PF12804"/>
    </source>
</evidence>
<dbReference type="EMBL" id="OY288114">
    <property type="protein sequence ID" value="CAJ0851465.1"/>
    <property type="molecule type" value="Genomic_DNA"/>
</dbReference>
<dbReference type="GO" id="GO:0061602">
    <property type="term" value="F:molybdenum cofactor cytidylyltransferase activity"/>
    <property type="evidence" value="ECO:0007669"/>
    <property type="project" value="UniProtKB-EC"/>
</dbReference>
<keyword evidence="2" id="KW-0808">Transferase</keyword>
<feature type="domain" description="MobA-like NTP transferase" evidence="1">
    <location>
        <begin position="10"/>
        <end position="169"/>
    </location>
</feature>
<name>A0AA48LX67_9ZZZZ</name>